<organism evidence="4 5">
    <name type="scientific">Podospora australis</name>
    <dbReference type="NCBI Taxonomy" id="1536484"/>
    <lineage>
        <taxon>Eukaryota</taxon>
        <taxon>Fungi</taxon>
        <taxon>Dikarya</taxon>
        <taxon>Ascomycota</taxon>
        <taxon>Pezizomycotina</taxon>
        <taxon>Sordariomycetes</taxon>
        <taxon>Sordariomycetidae</taxon>
        <taxon>Sordariales</taxon>
        <taxon>Podosporaceae</taxon>
        <taxon>Podospora</taxon>
    </lineage>
</organism>
<gene>
    <name evidence="4" type="ORF">QBC35DRAFT_474964</name>
</gene>
<feature type="compositionally biased region" description="Basic and acidic residues" evidence="2">
    <location>
        <begin position="841"/>
        <end position="861"/>
    </location>
</feature>
<evidence type="ECO:0000256" key="2">
    <source>
        <dbReference type="SAM" id="MobiDB-lite"/>
    </source>
</evidence>
<keyword evidence="1" id="KW-0677">Repeat</keyword>
<evidence type="ECO:0000256" key="1">
    <source>
        <dbReference type="ARBA" id="ARBA00022737"/>
    </source>
</evidence>
<dbReference type="PANTHER" id="PTHR10039:SF5">
    <property type="entry name" value="NACHT DOMAIN-CONTAINING PROTEIN"/>
    <property type="match status" value="1"/>
</dbReference>
<comment type="caution">
    <text evidence="4">The sequence shown here is derived from an EMBL/GenBank/DDBJ whole genome shotgun (WGS) entry which is preliminary data.</text>
</comment>
<dbReference type="AlphaFoldDB" id="A0AAN6WSW8"/>
<dbReference type="Proteomes" id="UP001302126">
    <property type="component" value="Unassembled WGS sequence"/>
</dbReference>
<reference evidence="4" key="1">
    <citation type="journal article" date="2023" name="Mol. Phylogenet. Evol.">
        <title>Genome-scale phylogeny and comparative genomics of the fungal order Sordariales.</title>
        <authorList>
            <person name="Hensen N."/>
            <person name="Bonometti L."/>
            <person name="Westerberg I."/>
            <person name="Brannstrom I.O."/>
            <person name="Guillou S."/>
            <person name="Cros-Aarteil S."/>
            <person name="Calhoun S."/>
            <person name="Haridas S."/>
            <person name="Kuo A."/>
            <person name="Mondo S."/>
            <person name="Pangilinan J."/>
            <person name="Riley R."/>
            <person name="LaButti K."/>
            <person name="Andreopoulos B."/>
            <person name="Lipzen A."/>
            <person name="Chen C."/>
            <person name="Yan M."/>
            <person name="Daum C."/>
            <person name="Ng V."/>
            <person name="Clum A."/>
            <person name="Steindorff A."/>
            <person name="Ohm R.A."/>
            <person name="Martin F."/>
            <person name="Silar P."/>
            <person name="Natvig D.O."/>
            <person name="Lalanne C."/>
            <person name="Gautier V."/>
            <person name="Ament-Velasquez S.L."/>
            <person name="Kruys A."/>
            <person name="Hutchinson M.I."/>
            <person name="Powell A.J."/>
            <person name="Barry K."/>
            <person name="Miller A.N."/>
            <person name="Grigoriev I.V."/>
            <person name="Debuchy R."/>
            <person name="Gladieux P."/>
            <person name="Hiltunen Thoren M."/>
            <person name="Johannesson H."/>
        </authorList>
    </citation>
    <scope>NUCLEOTIDE SEQUENCE</scope>
    <source>
        <strain evidence="4">PSN309</strain>
    </source>
</reference>
<feature type="region of interest" description="Disordered" evidence="2">
    <location>
        <begin position="836"/>
        <end position="866"/>
    </location>
</feature>
<reference evidence="4" key="2">
    <citation type="submission" date="2023-05" db="EMBL/GenBank/DDBJ databases">
        <authorList>
            <consortium name="Lawrence Berkeley National Laboratory"/>
            <person name="Steindorff A."/>
            <person name="Hensen N."/>
            <person name="Bonometti L."/>
            <person name="Westerberg I."/>
            <person name="Brannstrom I.O."/>
            <person name="Guillou S."/>
            <person name="Cros-Aarteil S."/>
            <person name="Calhoun S."/>
            <person name="Haridas S."/>
            <person name="Kuo A."/>
            <person name="Mondo S."/>
            <person name="Pangilinan J."/>
            <person name="Riley R."/>
            <person name="Labutti K."/>
            <person name="Andreopoulos B."/>
            <person name="Lipzen A."/>
            <person name="Chen C."/>
            <person name="Yanf M."/>
            <person name="Daum C."/>
            <person name="Ng V."/>
            <person name="Clum A."/>
            <person name="Ohm R."/>
            <person name="Martin F."/>
            <person name="Silar P."/>
            <person name="Natvig D."/>
            <person name="Lalanne C."/>
            <person name="Gautier V."/>
            <person name="Ament-Velasquez S.L."/>
            <person name="Kruys A."/>
            <person name="Hutchinson M.I."/>
            <person name="Powell A.J."/>
            <person name="Barry K."/>
            <person name="Miller A.N."/>
            <person name="Grigoriev I.V."/>
            <person name="Debuchy R."/>
            <person name="Gladieux P."/>
            <person name="Thoren M.H."/>
            <person name="Johannesson H."/>
        </authorList>
    </citation>
    <scope>NUCLEOTIDE SEQUENCE</scope>
    <source>
        <strain evidence="4">PSN309</strain>
    </source>
</reference>
<dbReference type="InterPro" id="IPR056884">
    <property type="entry name" value="NPHP3-like_N"/>
</dbReference>
<evidence type="ECO:0000313" key="4">
    <source>
        <dbReference type="EMBL" id="KAK4186931.1"/>
    </source>
</evidence>
<protein>
    <recommendedName>
        <fullName evidence="3">Nephrocystin 3-like N-terminal domain-containing protein</fullName>
    </recommendedName>
</protein>
<accession>A0AAN6WSW8</accession>
<dbReference type="Pfam" id="PF24883">
    <property type="entry name" value="NPHP3_N"/>
    <property type="match status" value="1"/>
</dbReference>
<evidence type="ECO:0000259" key="3">
    <source>
        <dbReference type="Pfam" id="PF24883"/>
    </source>
</evidence>
<evidence type="ECO:0000313" key="5">
    <source>
        <dbReference type="Proteomes" id="UP001302126"/>
    </source>
</evidence>
<feature type="domain" description="Nephrocystin 3-like N-terminal" evidence="3">
    <location>
        <begin position="222"/>
        <end position="324"/>
    </location>
</feature>
<keyword evidence="5" id="KW-1185">Reference proteome</keyword>
<dbReference type="EMBL" id="MU864412">
    <property type="protein sequence ID" value="KAK4186931.1"/>
    <property type="molecule type" value="Genomic_DNA"/>
</dbReference>
<dbReference type="PANTHER" id="PTHR10039">
    <property type="entry name" value="AMELOGENIN"/>
    <property type="match status" value="1"/>
</dbReference>
<proteinExistence type="predicted"/>
<name>A0AAN6WSW8_9PEZI</name>
<sequence>MDSFHSRLVRVPSQDGNLSSHEKDILDLAKDCREVSATLLHLLRKMKRPESKGLQAAWGTLVASFNNIVHGQEKADLEERLDRCHGRLNVLLTWSMSCTVDKMTDSMEKSDGHLRQIQQSIDELKDLQRSPQTEAWLINLVSEKLQQAVIFKEEVLCNAFHAQVLEALRYDQMRNRGDGLKQQLSLISDRQGENGGTFRWIYDDGPNPTDKPEELEMKQVAREKFANWLTCDGGIFHITGKFGAGKSTLMQFLYDHPQTQARLEEWPGERTLVKVNYFFSTVIGGPQQRLGGLFRTILHDILARYPQMTTENLRAPTCASAFSSTDSMNSGTLMEAIMPISSNYFILGHQQPDRTLNFVWPAERRSHSMRSSLEMTVRIHDLTRYDMERYVEERLRRISDDGIRNELISQIPEKAQGIFLWTHLVVREIREDIDASGGADIDFHTLDRFPSGLKPLLDMTVASITVRYRKKAYLTFAIMSAIVDVDIRLSPVQLSFLSEYLQDPEFGYTIKISGWWARSWDSDAKARYSYDELRTDQAVRQVRAWCKGLVETIYVDEQPVTEKRPGDAVKVLIPWLAFAHRSVSEYFQESSRMQSLSEYFAGVSVSDVVSQLILAELCHTGRQYEWGAALTGYLRHRLMHNIDQPPYSFGESKWKLEECDLFGLFLRASRKHLQTAVAFAPCVSIRLPSGGQVSSLARDLVEIEGTVWQHFIVAEVQLMVRWFSSGRAGQDPWLLISIMDEDPERELRHTRVVRFEFNRGRSSLSVTIHSMKDPYLGGVFPGWFDIGKTYTLIDWIQGMDLLDMPNRDTLLELIDQKLAEHSMAENTTIGRMTQLQIEEGSVAKEGKTDTDGRFDTPERGLEGTNEGSVTIEGKQVGKNLDVEDNTITSKRQSLHISIGHIIAFLVDSFRAYSTFPNGVDGWMVYKCGPHLYEELQNHNNHEVELSRPDLQSS</sequence>